<protein>
    <submittedName>
        <fullName evidence="2">Uncharacterized protein</fullName>
    </submittedName>
</protein>
<evidence type="ECO:0000313" key="2">
    <source>
        <dbReference type="EMBL" id="AYV85848.1"/>
    </source>
</evidence>
<dbReference type="EMBL" id="MK072489">
    <property type="protein sequence ID" value="AYV85848.1"/>
    <property type="molecule type" value="Genomic_DNA"/>
</dbReference>
<feature type="coiled-coil region" evidence="1">
    <location>
        <begin position="1"/>
        <end position="35"/>
    </location>
</feature>
<keyword evidence="1" id="KW-0175">Coiled coil</keyword>
<evidence type="ECO:0000256" key="1">
    <source>
        <dbReference type="SAM" id="Coils"/>
    </source>
</evidence>
<accession>A0A3G5AFD7</accession>
<gene>
    <name evidence="2" type="ORF">Solivirus1_5</name>
</gene>
<organism evidence="2">
    <name type="scientific">Solivirus sp</name>
    <dbReference type="NCBI Taxonomy" id="2487772"/>
    <lineage>
        <taxon>Viruses</taxon>
        <taxon>Pithoviruses</taxon>
    </lineage>
</organism>
<proteinExistence type="predicted"/>
<sequence>MENVACLIKEYRNNLATLDEKIQSFERQRREQIEEFKDDQEFIQVLKRKFGEVISDHKEARRLILSEQKC</sequence>
<name>A0A3G5AFD7_9VIRU</name>
<reference evidence="2" key="1">
    <citation type="submission" date="2018-10" db="EMBL/GenBank/DDBJ databases">
        <title>Hidden diversity of soil giant viruses.</title>
        <authorList>
            <person name="Schulz F."/>
            <person name="Alteio L."/>
            <person name="Goudeau D."/>
            <person name="Ryan E.M."/>
            <person name="Malmstrom R.R."/>
            <person name="Blanchard J."/>
            <person name="Woyke T."/>
        </authorList>
    </citation>
    <scope>NUCLEOTIDE SEQUENCE</scope>
    <source>
        <strain evidence="2">SOV1</strain>
    </source>
</reference>